<dbReference type="GO" id="GO:0046872">
    <property type="term" value="F:metal ion binding"/>
    <property type="evidence" value="ECO:0007669"/>
    <property type="project" value="InterPro"/>
</dbReference>
<feature type="domain" description="Peptidase M16 C-terminal" evidence="9">
    <location>
        <begin position="228"/>
        <end position="400"/>
    </location>
</feature>
<evidence type="ECO:0000256" key="1">
    <source>
        <dbReference type="ARBA" id="ARBA00007261"/>
    </source>
</evidence>
<comment type="caution">
    <text evidence="10">The sequence shown here is derived from an EMBL/GenBank/DDBJ whole genome shotgun (WGS) entry which is preliminary data.</text>
</comment>
<dbReference type="AlphaFoldDB" id="A0A9X1QN59"/>
<feature type="domain" description="Peptidase M16 C-terminal" evidence="9">
    <location>
        <begin position="686"/>
        <end position="865"/>
    </location>
</feature>
<dbReference type="RefSeq" id="WP_235067595.1">
    <property type="nucleotide sequence ID" value="NZ_JAKFGM010000002.1"/>
</dbReference>
<evidence type="ECO:0000256" key="4">
    <source>
        <dbReference type="ARBA" id="ARBA00022833"/>
    </source>
</evidence>
<dbReference type="Gene3D" id="3.30.830.10">
    <property type="entry name" value="Metalloenzyme, LuxS/M16 peptidase-like"/>
    <property type="match status" value="4"/>
</dbReference>
<keyword evidence="11" id="KW-1185">Reference proteome</keyword>
<feature type="domain" description="Peptidase M16 N-terminal" evidence="8">
    <location>
        <begin position="540"/>
        <end position="669"/>
    </location>
</feature>
<feature type="signal peptide" evidence="7">
    <location>
        <begin position="1"/>
        <end position="19"/>
    </location>
</feature>
<evidence type="ECO:0000313" key="11">
    <source>
        <dbReference type="Proteomes" id="UP001139410"/>
    </source>
</evidence>
<evidence type="ECO:0000256" key="2">
    <source>
        <dbReference type="ARBA" id="ARBA00022670"/>
    </source>
</evidence>
<evidence type="ECO:0000256" key="3">
    <source>
        <dbReference type="ARBA" id="ARBA00022801"/>
    </source>
</evidence>
<dbReference type="InterPro" id="IPR011765">
    <property type="entry name" value="Pept_M16_N"/>
</dbReference>
<feature type="chain" id="PRO_5040903576" evidence="7">
    <location>
        <begin position="20"/>
        <end position="954"/>
    </location>
</feature>
<protein>
    <submittedName>
        <fullName evidence="10">Insulinase family protein</fullName>
    </submittedName>
</protein>
<dbReference type="Pfam" id="PF00675">
    <property type="entry name" value="Peptidase_M16"/>
    <property type="match status" value="2"/>
</dbReference>
<dbReference type="GO" id="GO:0006508">
    <property type="term" value="P:proteolysis"/>
    <property type="evidence" value="ECO:0007669"/>
    <property type="project" value="UniProtKB-KW"/>
</dbReference>
<keyword evidence="7" id="KW-0732">Signal</keyword>
<evidence type="ECO:0000259" key="9">
    <source>
        <dbReference type="Pfam" id="PF05193"/>
    </source>
</evidence>
<comment type="similarity">
    <text evidence="1">Belongs to the peptidase M16 family.</text>
</comment>
<dbReference type="InterPro" id="IPR050626">
    <property type="entry name" value="Peptidase_M16"/>
</dbReference>
<evidence type="ECO:0000256" key="7">
    <source>
        <dbReference type="SAM" id="SignalP"/>
    </source>
</evidence>
<evidence type="ECO:0000259" key="8">
    <source>
        <dbReference type="Pfam" id="PF00675"/>
    </source>
</evidence>
<sequence>MRLADRRLSLLLASASLLAACASTPAVQTVAPPPAAVAAAPAPAEPVPVTSLVKEVTIPHEKFVLDNGLTVLVHEDRKAPVVGVSMWYNVGSKDEPKGETGFAHLFEHLMFNGTENLPGDYFTYLQQIGATDLNGTTSFDRTNYFETVPTGALERALFMESDRMGHLLGAVTQGVLDNQRGVVQNEKRQGDNRPGGLVFYKVLETLFPVGHPYHHSTIGSMADLDAASLNSVANWFRDKYGPNNAVLVLAGDIDAATARPLVEKYFGSIPRGPVNNVAQAAVPTLAAPQSVVMKDNVATTSVSRYWPTPGLLDAQLVALDVGGSVLGGLASSRLDEVLVRNEKLATQVSAGLYAFQRVGIFTVSATVKPGIDPAVVEKRLDELVADFIAKGPSEDEVRRASVTEVGGRIRGLEQVGGFGGKAVTLAEGQTFAGDSDWYAKNLATYASVTPTDIRQAMGQWLTKPALALRLEPGARPPYEEAKSVTVKGGKKVNKNARAAQPGPKRELPPVGSLSALDFPDVTIVRLSNGVELQYAQRNAVPVTQLALSFDAGDAADAPNGRGLQSMVMSMLDEGTTTLSSQKVAEAEERLGASIETGSSLDRSSVTLSALSANLTPSLALLGDIIKNPAFDPAELERVRTQRLTAIAQIKKEPNGIAQRVLPALLFGDNHPYATLAGGDAAATERFTRDELVGFKDAWLRPDRMKIFVVSDRPLAEIQPLIEAEFGKWATPSVPAGIKQFTAPPARPTHARIVLVNRPDSPQSVISGGQITPADPRNNIEALQSANDVLGGNFLSRINMDLREARGWSYGVRGSAQLSEKAVPYVINAPVQADRTGDSIKALNDDFAAFLGKKGVTGEELSRTIANRVNALPGQYETSGAVLSAMMSNDLFGRPTNYQETLAAKYRSYTAASLDQAIRGAIDPNGFIWVVVGDAAKVKPQLDKLGIPVEVIEAR</sequence>
<dbReference type="Pfam" id="PF05193">
    <property type="entry name" value="Peptidase_M16_C"/>
    <property type="match status" value="2"/>
</dbReference>
<dbReference type="Proteomes" id="UP001139410">
    <property type="component" value="Unassembled WGS sequence"/>
</dbReference>
<organism evidence="10 11">
    <name type="scientific">Sphingomonas cremea</name>
    <dbReference type="NCBI Taxonomy" id="2904799"/>
    <lineage>
        <taxon>Bacteria</taxon>
        <taxon>Pseudomonadati</taxon>
        <taxon>Pseudomonadota</taxon>
        <taxon>Alphaproteobacteria</taxon>
        <taxon>Sphingomonadales</taxon>
        <taxon>Sphingomonadaceae</taxon>
        <taxon>Sphingomonas</taxon>
    </lineage>
</organism>
<dbReference type="PANTHER" id="PTHR43690">
    <property type="entry name" value="NARDILYSIN"/>
    <property type="match status" value="1"/>
</dbReference>
<dbReference type="GO" id="GO:0008237">
    <property type="term" value="F:metallopeptidase activity"/>
    <property type="evidence" value="ECO:0007669"/>
    <property type="project" value="UniProtKB-KW"/>
</dbReference>
<feature type="region of interest" description="Disordered" evidence="6">
    <location>
        <begin position="479"/>
        <end position="511"/>
    </location>
</feature>
<keyword evidence="4" id="KW-0862">Zinc</keyword>
<dbReference type="PANTHER" id="PTHR43690:SF17">
    <property type="entry name" value="PROTEIN YHJJ"/>
    <property type="match status" value="1"/>
</dbReference>
<evidence type="ECO:0000256" key="6">
    <source>
        <dbReference type="SAM" id="MobiDB-lite"/>
    </source>
</evidence>
<dbReference type="PROSITE" id="PS51257">
    <property type="entry name" value="PROKAR_LIPOPROTEIN"/>
    <property type="match status" value="1"/>
</dbReference>
<proteinExistence type="inferred from homology"/>
<name>A0A9X1QN59_9SPHN</name>
<evidence type="ECO:0000256" key="5">
    <source>
        <dbReference type="ARBA" id="ARBA00023049"/>
    </source>
</evidence>
<keyword evidence="3" id="KW-0378">Hydrolase</keyword>
<evidence type="ECO:0000313" key="10">
    <source>
        <dbReference type="EMBL" id="MCF2515087.1"/>
    </source>
</evidence>
<dbReference type="InterPro" id="IPR007863">
    <property type="entry name" value="Peptidase_M16_C"/>
</dbReference>
<reference evidence="10" key="1">
    <citation type="submission" date="2022-01" db="EMBL/GenBank/DDBJ databases">
        <authorList>
            <person name="Jo J.-H."/>
            <person name="Im W.-T."/>
        </authorList>
    </citation>
    <scope>NUCLEOTIDE SEQUENCE</scope>
    <source>
        <strain evidence="10">G124</strain>
    </source>
</reference>
<accession>A0A9X1QN59</accession>
<dbReference type="InterPro" id="IPR011249">
    <property type="entry name" value="Metalloenz_LuxS/M16"/>
</dbReference>
<keyword evidence="5" id="KW-0482">Metalloprotease</keyword>
<feature type="domain" description="Peptidase M16 N-terminal" evidence="8">
    <location>
        <begin position="71"/>
        <end position="206"/>
    </location>
</feature>
<gene>
    <name evidence="10" type="ORF">LVY65_08435</name>
</gene>
<dbReference type="SUPFAM" id="SSF63411">
    <property type="entry name" value="LuxS/MPP-like metallohydrolase"/>
    <property type="match status" value="4"/>
</dbReference>
<dbReference type="EMBL" id="JAKFGM010000002">
    <property type="protein sequence ID" value="MCF2515087.1"/>
    <property type="molecule type" value="Genomic_DNA"/>
</dbReference>
<keyword evidence="2" id="KW-0645">Protease</keyword>